<organism evidence="13 14">
    <name type="scientific">Angomonas deanei</name>
    <dbReference type="NCBI Taxonomy" id="59799"/>
    <lineage>
        <taxon>Eukaryota</taxon>
        <taxon>Discoba</taxon>
        <taxon>Euglenozoa</taxon>
        <taxon>Kinetoplastea</taxon>
        <taxon>Metakinetoplastina</taxon>
        <taxon>Trypanosomatida</taxon>
        <taxon>Trypanosomatidae</taxon>
        <taxon>Strigomonadinae</taxon>
        <taxon>Angomonas</taxon>
    </lineage>
</organism>
<feature type="domain" description="Leucine-rich repeat-containing N-terminal plant-type" evidence="12">
    <location>
        <begin position="320"/>
        <end position="345"/>
    </location>
</feature>
<evidence type="ECO:0000256" key="4">
    <source>
        <dbReference type="ARBA" id="ARBA00022729"/>
    </source>
</evidence>
<keyword evidence="5" id="KW-0677">Repeat</keyword>
<accession>A0A7G2CDB8</accession>
<keyword evidence="6" id="KW-1133">Transmembrane helix</keyword>
<dbReference type="InterPro" id="IPR032675">
    <property type="entry name" value="LRR_dom_sf"/>
</dbReference>
<dbReference type="PANTHER" id="PTHR27000:SF642">
    <property type="entry name" value="INACTIVE LEUCINE-RICH REPEAT RECEPTOR KINASE XIAO-RELATED"/>
    <property type="match status" value="1"/>
</dbReference>
<evidence type="ECO:0000256" key="5">
    <source>
        <dbReference type="ARBA" id="ARBA00022737"/>
    </source>
</evidence>
<keyword evidence="8" id="KW-0675">Receptor</keyword>
<dbReference type="Pfam" id="PF08263">
    <property type="entry name" value="LRRNT_2"/>
    <property type="match status" value="4"/>
</dbReference>
<dbReference type="InterPro" id="IPR001611">
    <property type="entry name" value="Leu-rich_rpt"/>
</dbReference>
<comment type="subcellular location">
    <subcellularLocation>
        <location evidence="1">Cell membrane</location>
    </subcellularLocation>
    <subcellularLocation>
        <location evidence="10">Endomembrane system</location>
        <topology evidence="10">Single-pass membrane protein</topology>
    </subcellularLocation>
</comment>
<evidence type="ECO:0000313" key="14">
    <source>
        <dbReference type="Proteomes" id="UP000515908"/>
    </source>
</evidence>
<reference evidence="13 14" key="1">
    <citation type="submission" date="2020-08" db="EMBL/GenBank/DDBJ databases">
        <authorList>
            <person name="Newling K."/>
            <person name="Davey J."/>
            <person name="Forrester S."/>
        </authorList>
    </citation>
    <scope>NUCLEOTIDE SEQUENCE [LARGE SCALE GENOMIC DNA]</scope>
    <source>
        <strain evidence="14">Crithidia deanei Carvalho (ATCC PRA-265)</strain>
    </source>
</reference>
<dbReference type="PANTHER" id="PTHR27000">
    <property type="entry name" value="LEUCINE-RICH REPEAT RECEPTOR-LIKE PROTEIN KINASE FAMILY PROTEIN-RELATED"/>
    <property type="match status" value="1"/>
</dbReference>
<dbReference type="VEuPathDB" id="TriTrypDB:ADEAN_000498700"/>
<dbReference type="SUPFAM" id="SSF52058">
    <property type="entry name" value="L domain-like"/>
    <property type="match status" value="2"/>
</dbReference>
<protein>
    <submittedName>
        <fullName evidence="13">Leucine rich repeat N-terminal domain containing protein, putative</fullName>
    </submittedName>
</protein>
<feature type="domain" description="Leucine-rich repeat-containing N-terminal plant-type" evidence="12">
    <location>
        <begin position="765"/>
        <end position="799"/>
    </location>
</feature>
<evidence type="ECO:0000256" key="8">
    <source>
        <dbReference type="ARBA" id="ARBA00023170"/>
    </source>
</evidence>
<sequence length="1025" mass="111753">MLLNRASYGLTKLACKYFVVLCLILFSLNVKAGSDYTTASFLTDIRAHFNVPRSTHPNWYSTSDFCEWEGVTCESATSVAVNLSSSGLSSSTMFEPKSGKAVYVTSLDLSNNPGLRGEWEDDWDELVNLQYLDLSYTGFHGEFPDDWKDMKSLQVLKLRGTTFTEKLDEASDWKDMSLLRILDLTDAEFRAGTVPSKWFSFGVLPNLQALYLGGTSATNVLRSFSSYSLPSLEILDISRPKNPVCEELPTSFSTWAHSRLQSLRMTGQLISKCAPDGYLTNPVLYQAIYETDLTVLDQQTCSKRVNCNKYSDSTKDYLDALKDSFPKLQSVWAGDNHCQWRGVSCRPNGGVQVDVSSFDLAGTLPVSFSSTGPVLLTSVSFSNNPNLIGFLPDSLDTQLPFLQSINLDYTGLFGPIPSWTKFRFLETFSVVGARLCQGLPFWTASDFPVLRTVLLSSNNLKGPLAAGWGGLDLERLDLEGNHFCGCIPSSWDSQVLKDALSTYSELSQPTCNIENACGNEAEQCSTLNIKATQSTLLFLRLLMSALSIPNWNGDDYCSFPGVTCTEIDGVEGVNISLKGRYLAGKLPEIPDTIRGSQVLVWSIDLSDNRQIEGLFPVSWSRLSQLRRLSLGNTLLYGTLPSQWGAMRNLTELDVSNTMACRSLPDWGGNSIMPLKKLVISDTNIMGSLPLSFESLLVGGLTIEASRISFCGCTPKTWIAQFPTVNGDAFKKANLNSCATSNVCKSSNFKCSLPQQGPSSPDANVHFLVSLREALGNEKRLAEWQYTDGGNYCAWFGIRCLGTENGFSVDLSGQDIQGTLPDLSGIEGLPALSLVSLDLSNNPRLKGTLPLSWGNLASIERINLSHTSVGGRIPAVWGDMKALRELSLSSTNVCGLIPSWTASRLVSIERLDLSNNRLQGNLPESWSSFDNLNLAAVDVSGNDDLCQCLPSGWLSIVPLYEASLMAFGTVDTCSTSQCPRVDLSTCPDSGEGTPRPSTSPGDAASVTRVGNTVALLLVQVLIISLL</sequence>
<dbReference type="Pfam" id="PF00560">
    <property type="entry name" value="LRR_1"/>
    <property type="match status" value="3"/>
</dbReference>
<feature type="domain" description="Leucine-rich repeat-containing N-terminal plant-type" evidence="12">
    <location>
        <begin position="547"/>
        <end position="565"/>
    </location>
</feature>
<feature type="region of interest" description="Disordered" evidence="11">
    <location>
        <begin position="984"/>
        <end position="1003"/>
    </location>
</feature>
<evidence type="ECO:0000313" key="13">
    <source>
        <dbReference type="EMBL" id="CAD2217509.1"/>
    </source>
</evidence>
<evidence type="ECO:0000256" key="7">
    <source>
        <dbReference type="ARBA" id="ARBA00023136"/>
    </source>
</evidence>
<dbReference type="GO" id="GO:0012505">
    <property type="term" value="C:endomembrane system"/>
    <property type="evidence" value="ECO:0007669"/>
    <property type="project" value="UniProtKB-SubCell"/>
</dbReference>
<evidence type="ECO:0000256" key="9">
    <source>
        <dbReference type="ARBA" id="ARBA00023180"/>
    </source>
</evidence>
<name>A0A7G2CDB8_9TRYP</name>
<gene>
    <name evidence="13" type="ORF">ADEAN_000498700</name>
</gene>
<evidence type="ECO:0000256" key="1">
    <source>
        <dbReference type="ARBA" id="ARBA00004236"/>
    </source>
</evidence>
<evidence type="ECO:0000256" key="11">
    <source>
        <dbReference type="SAM" id="MobiDB-lite"/>
    </source>
</evidence>
<evidence type="ECO:0000256" key="3">
    <source>
        <dbReference type="ARBA" id="ARBA00022692"/>
    </source>
</evidence>
<evidence type="ECO:0000256" key="6">
    <source>
        <dbReference type="ARBA" id="ARBA00022989"/>
    </source>
</evidence>
<keyword evidence="3" id="KW-0812">Transmembrane</keyword>
<dbReference type="GO" id="GO:0005886">
    <property type="term" value="C:plasma membrane"/>
    <property type="evidence" value="ECO:0007669"/>
    <property type="project" value="UniProtKB-SubCell"/>
</dbReference>
<keyword evidence="9" id="KW-0325">Glycoprotein</keyword>
<feature type="domain" description="Leucine-rich repeat-containing N-terminal plant-type" evidence="12">
    <location>
        <begin position="41"/>
        <end position="73"/>
    </location>
</feature>
<dbReference type="AlphaFoldDB" id="A0A7G2CDB8"/>
<dbReference type="Proteomes" id="UP000515908">
    <property type="component" value="Chromosome 09"/>
</dbReference>
<keyword evidence="2" id="KW-0433">Leucine-rich repeat</keyword>
<dbReference type="Gene3D" id="3.80.10.10">
    <property type="entry name" value="Ribonuclease Inhibitor"/>
    <property type="match status" value="4"/>
</dbReference>
<evidence type="ECO:0000256" key="10">
    <source>
        <dbReference type="ARBA" id="ARBA00037847"/>
    </source>
</evidence>
<evidence type="ECO:0000259" key="12">
    <source>
        <dbReference type="Pfam" id="PF08263"/>
    </source>
</evidence>
<dbReference type="InterPro" id="IPR013210">
    <property type="entry name" value="LRR_N_plant-typ"/>
</dbReference>
<proteinExistence type="predicted"/>
<evidence type="ECO:0000256" key="2">
    <source>
        <dbReference type="ARBA" id="ARBA00022614"/>
    </source>
</evidence>
<keyword evidence="4" id="KW-0732">Signal</keyword>
<keyword evidence="7" id="KW-0472">Membrane</keyword>
<keyword evidence="14" id="KW-1185">Reference proteome</keyword>
<dbReference type="EMBL" id="LR877153">
    <property type="protein sequence ID" value="CAD2217509.1"/>
    <property type="molecule type" value="Genomic_DNA"/>
</dbReference>